<gene>
    <name evidence="1" type="ORF">CQY22_018265</name>
</gene>
<accession>A0A2G5P5D5</accession>
<dbReference type="AlphaFoldDB" id="A0A2G5P5D5"/>
<evidence type="ECO:0000313" key="1">
    <source>
        <dbReference type="EMBL" id="PIB73114.1"/>
    </source>
</evidence>
<dbReference type="EMBL" id="PDCN02000042">
    <property type="protein sequence ID" value="PIB73114.1"/>
    <property type="molecule type" value="Genomic_DNA"/>
</dbReference>
<reference evidence="1 2" key="1">
    <citation type="journal article" date="2017" name="Infect. Genet. Evol.">
        <title>The new phylogeny of the genus Mycobacterium: The old and the news.</title>
        <authorList>
            <person name="Tortoli E."/>
            <person name="Fedrizzi T."/>
            <person name="Meehan C.J."/>
            <person name="Trovato A."/>
            <person name="Grottola A."/>
            <person name="Giacobazzi E."/>
            <person name="Serpini G.F."/>
            <person name="Tagliazucchi S."/>
            <person name="Fabio A."/>
            <person name="Bettua C."/>
            <person name="Bertorelli R."/>
            <person name="Frascaro F."/>
            <person name="De Sanctis V."/>
            <person name="Pecorari M."/>
            <person name="Jousson O."/>
            <person name="Segata N."/>
            <person name="Cirillo D.M."/>
        </authorList>
    </citation>
    <scope>NUCLEOTIDE SEQUENCE [LARGE SCALE GENOMIC DNA]</scope>
    <source>
        <strain evidence="1 2">CIP1034565</strain>
    </source>
</reference>
<comment type="caution">
    <text evidence="1">The sequence shown here is derived from an EMBL/GenBank/DDBJ whole genome shotgun (WGS) entry which is preliminary data.</text>
</comment>
<evidence type="ECO:0008006" key="3">
    <source>
        <dbReference type="Google" id="ProtNLM"/>
    </source>
</evidence>
<keyword evidence="2" id="KW-1185">Reference proteome</keyword>
<organism evidence="1 2">
    <name type="scientific">Mycolicibacterium brumae</name>
    <dbReference type="NCBI Taxonomy" id="85968"/>
    <lineage>
        <taxon>Bacteria</taxon>
        <taxon>Bacillati</taxon>
        <taxon>Actinomycetota</taxon>
        <taxon>Actinomycetes</taxon>
        <taxon>Mycobacteriales</taxon>
        <taxon>Mycobacteriaceae</taxon>
        <taxon>Mycolicibacterium</taxon>
    </lineage>
</organism>
<dbReference type="Proteomes" id="UP000230551">
    <property type="component" value="Unassembled WGS sequence"/>
</dbReference>
<evidence type="ECO:0000313" key="2">
    <source>
        <dbReference type="Proteomes" id="UP000230551"/>
    </source>
</evidence>
<proteinExistence type="predicted"/>
<protein>
    <recommendedName>
        <fullName evidence="3">DNA primase/polymerase bifunctional N-terminal domain-containing protein</fullName>
    </recommendedName>
</protein>
<sequence length="393" mass="42211">MAPAGRRVVRLIDPESKQSVRRAKITDRLPTLLAAVHLFNGVGRTAMLVLDFDAKRGGRGQVDADVATAIAWFTACGARIVTDRSTSGGRHILVPLAAGTSASFSELKGLVQALAARLPSLDITPNLNARTGAISVPGTVCSGGGHRLLDGPLANAVDAFTVGSEPGFLPALYTLLGTLPAPAGTRENTTTIEPDQTTCGEGDDLRLAAPFCWRKPLTADEAAFAADGILPRNKRWPTPSEARMSVMLNAVKNGYSINAILNNTLPGRPWAGLGRSYADKGPRPEDRLAHDFRKALTYCQAAYANKANQLAHRNNYTHPPQSVVLWLSHSLAWADREFRGSRHRWAVRDVLQALVRMPPFGRHPDWFGSVLLAGKGCCCGHEEEGVVYAEVSA</sequence>
<name>A0A2G5P5D5_9MYCO</name>